<sequence length="57" mass="6529">MKKTVVSVHKEEELSKAKDYAEQLLQGIIAKLKEVDSHIDKFAIDWTVDRMPATTEI</sequence>
<dbReference type="InterPro" id="IPR035926">
    <property type="entry name" value="NusB-like_sf"/>
</dbReference>
<feature type="domain" description="NusB/RsmB/TIM44" evidence="2">
    <location>
        <begin position="10"/>
        <end position="54"/>
    </location>
</feature>
<organism evidence="3">
    <name type="scientific">gut metagenome</name>
    <dbReference type="NCBI Taxonomy" id="749906"/>
    <lineage>
        <taxon>unclassified sequences</taxon>
        <taxon>metagenomes</taxon>
        <taxon>organismal metagenomes</taxon>
    </lineage>
</organism>
<name>J9G4F7_9ZZZZ</name>
<feature type="non-terminal residue" evidence="3">
    <location>
        <position position="57"/>
    </location>
</feature>
<dbReference type="EMBL" id="AMCI01002836">
    <property type="protein sequence ID" value="EJX01744.1"/>
    <property type="molecule type" value="Genomic_DNA"/>
</dbReference>
<keyword evidence="1" id="KW-0694">RNA-binding</keyword>
<gene>
    <name evidence="3" type="ORF">EVA_10151</name>
</gene>
<evidence type="ECO:0000313" key="3">
    <source>
        <dbReference type="EMBL" id="EJX01744.1"/>
    </source>
</evidence>
<protein>
    <submittedName>
        <fullName evidence="3">NusB antitermination factor</fullName>
    </submittedName>
</protein>
<comment type="caution">
    <text evidence="3">The sequence shown here is derived from an EMBL/GenBank/DDBJ whole genome shotgun (WGS) entry which is preliminary data.</text>
</comment>
<proteinExistence type="predicted"/>
<dbReference type="SUPFAM" id="SSF48013">
    <property type="entry name" value="NusB-like"/>
    <property type="match status" value="1"/>
</dbReference>
<evidence type="ECO:0000259" key="2">
    <source>
        <dbReference type="Pfam" id="PF01029"/>
    </source>
</evidence>
<dbReference type="GO" id="GO:0006355">
    <property type="term" value="P:regulation of DNA-templated transcription"/>
    <property type="evidence" value="ECO:0007669"/>
    <property type="project" value="InterPro"/>
</dbReference>
<dbReference type="Pfam" id="PF01029">
    <property type="entry name" value="NusB"/>
    <property type="match status" value="1"/>
</dbReference>
<dbReference type="InterPro" id="IPR006027">
    <property type="entry name" value="NusB_RsmB_TIM44"/>
</dbReference>
<accession>J9G4F7</accession>
<dbReference type="GO" id="GO:0003723">
    <property type="term" value="F:RNA binding"/>
    <property type="evidence" value="ECO:0007669"/>
    <property type="project" value="UniProtKB-KW"/>
</dbReference>
<reference evidence="3" key="1">
    <citation type="journal article" date="2012" name="PLoS ONE">
        <title>Gene sets for utilization of primary and secondary nutrition supplies in the distal gut of endangered iberian lynx.</title>
        <authorList>
            <person name="Alcaide M."/>
            <person name="Messina E."/>
            <person name="Richter M."/>
            <person name="Bargiela R."/>
            <person name="Peplies J."/>
            <person name="Huws S.A."/>
            <person name="Newbold C.J."/>
            <person name="Golyshin P.N."/>
            <person name="Simon M.A."/>
            <person name="Lopez G."/>
            <person name="Yakimov M.M."/>
            <person name="Ferrer M."/>
        </authorList>
    </citation>
    <scope>NUCLEOTIDE SEQUENCE</scope>
</reference>
<dbReference type="Gene3D" id="1.10.940.10">
    <property type="entry name" value="NusB-like"/>
    <property type="match status" value="1"/>
</dbReference>
<evidence type="ECO:0000256" key="1">
    <source>
        <dbReference type="ARBA" id="ARBA00022884"/>
    </source>
</evidence>
<dbReference type="AlphaFoldDB" id="J9G4F7"/>